<evidence type="ECO:0000313" key="5">
    <source>
        <dbReference type="EMBL" id="OOQ62210.1"/>
    </source>
</evidence>
<dbReference type="RefSeq" id="WP_078346408.1">
    <property type="nucleotide sequence ID" value="NZ_MBTF01000001.1"/>
</dbReference>
<proteinExistence type="predicted"/>
<dbReference type="Proteomes" id="UP000189739">
    <property type="component" value="Unassembled WGS sequence"/>
</dbReference>
<dbReference type="SMART" id="SM00342">
    <property type="entry name" value="HTH_ARAC"/>
    <property type="match status" value="1"/>
</dbReference>
<evidence type="ECO:0000256" key="1">
    <source>
        <dbReference type="ARBA" id="ARBA00023015"/>
    </source>
</evidence>
<reference evidence="5 6" key="1">
    <citation type="submission" date="2016-07" db="EMBL/GenBank/DDBJ databases">
        <title>Genomic analysis of zinc-resistant bacterium Mucilaginibacter pedocola TBZ30.</title>
        <authorList>
            <person name="Huang J."/>
            <person name="Tang J."/>
        </authorList>
    </citation>
    <scope>NUCLEOTIDE SEQUENCE [LARGE SCALE GENOMIC DNA]</scope>
    <source>
        <strain evidence="5 6">TBZ30</strain>
    </source>
</reference>
<dbReference type="GO" id="GO:0043565">
    <property type="term" value="F:sequence-specific DNA binding"/>
    <property type="evidence" value="ECO:0007669"/>
    <property type="project" value="InterPro"/>
</dbReference>
<dbReference type="InterPro" id="IPR009057">
    <property type="entry name" value="Homeodomain-like_sf"/>
</dbReference>
<keyword evidence="3" id="KW-0804">Transcription</keyword>
<evidence type="ECO:0000256" key="2">
    <source>
        <dbReference type="ARBA" id="ARBA00023125"/>
    </source>
</evidence>
<feature type="domain" description="HTH araC/xylS-type" evidence="4">
    <location>
        <begin position="190"/>
        <end position="300"/>
    </location>
</feature>
<accession>A0A1S9PMP2</accession>
<dbReference type="Gene3D" id="1.10.10.60">
    <property type="entry name" value="Homeodomain-like"/>
    <property type="match status" value="1"/>
</dbReference>
<evidence type="ECO:0000256" key="3">
    <source>
        <dbReference type="ARBA" id="ARBA00023163"/>
    </source>
</evidence>
<keyword evidence="1" id="KW-0805">Transcription regulation</keyword>
<comment type="caution">
    <text evidence="5">The sequence shown here is derived from an EMBL/GenBank/DDBJ whole genome shotgun (WGS) entry which is preliminary data.</text>
</comment>
<dbReference type="GO" id="GO:0003700">
    <property type="term" value="F:DNA-binding transcription factor activity"/>
    <property type="evidence" value="ECO:0007669"/>
    <property type="project" value="InterPro"/>
</dbReference>
<dbReference type="InterPro" id="IPR018060">
    <property type="entry name" value="HTH_AraC"/>
</dbReference>
<dbReference type="OrthoDB" id="629929at2"/>
<evidence type="ECO:0000313" key="6">
    <source>
        <dbReference type="Proteomes" id="UP000189739"/>
    </source>
</evidence>
<dbReference type="PROSITE" id="PS01124">
    <property type="entry name" value="HTH_ARAC_FAMILY_2"/>
    <property type="match status" value="1"/>
</dbReference>
<keyword evidence="2" id="KW-0238">DNA-binding</keyword>
<evidence type="ECO:0000259" key="4">
    <source>
        <dbReference type="PROSITE" id="PS01124"/>
    </source>
</evidence>
<dbReference type="PANTHER" id="PTHR43280">
    <property type="entry name" value="ARAC-FAMILY TRANSCRIPTIONAL REGULATOR"/>
    <property type="match status" value="1"/>
</dbReference>
<protein>
    <submittedName>
        <fullName evidence="5">Transcriptional regulator</fullName>
    </submittedName>
</protein>
<dbReference type="Pfam" id="PF12833">
    <property type="entry name" value="HTH_18"/>
    <property type="match status" value="1"/>
</dbReference>
<organism evidence="5 6">
    <name type="scientific">Mucilaginibacter pedocola</name>
    <dbReference type="NCBI Taxonomy" id="1792845"/>
    <lineage>
        <taxon>Bacteria</taxon>
        <taxon>Pseudomonadati</taxon>
        <taxon>Bacteroidota</taxon>
        <taxon>Sphingobacteriia</taxon>
        <taxon>Sphingobacteriales</taxon>
        <taxon>Sphingobacteriaceae</taxon>
        <taxon>Mucilaginibacter</taxon>
    </lineage>
</organism>
<sequence length="300" mass="33809">MQPIETLADFYRRHPVNNQTEFAENNTGQGHFNVFLRQPCLQRSPFGRRDFYKVTLIIGKGKMIYEDREVPINRPALVFSSPAVPSAWESGPGPQTGCFCLFTQAFIEAGEYKGRLPDFPLFQPGERHVLELDDTQLALISGIMDRMRDVIASDYRVKYDMLRSYLRVLMHEALMMSPVLMAESHAGAAARITALFLNKLEEQFPIDSPEQSFGLRSPAEFAESLAVHTNHLNRSVKTITGHTTSRLISERILREAQALLKHTDWSIAQIATGLGFDEPAYFTNFFKKLTGVAPGGVRGR</sequence>
<keyword evidence="6" id="KW-1185">Reference proteome</keyword>
<dbReference type="STRING" id="1792845.BC343_03975"/>
<dbReference type="EMBL" id="MBTF01000001">
    <property type="protein sequence ID" value="OOQ62210.1"/>
    <property type="molecule type" value="Genomic_DNA"/>
</dbReference>
<dbReference type="SUPFAM" id="SSF46689">
    <property type="entry name" value="Homeodomain-like"/>
    <property type="match status" value="1"/>
</dbReference>
<dbReference type="AlphaFoldDB" id="A0A1S9PMP2"/>
<dbReference type="PANTHER" id="PTHR43280:SF32">
    <property type="entry name" value="TRANSCRIPTIONAL REGULATORY PROTEIN"/>
    <property type="match status" value="1"/>
</dbReference>
<gene>
    <name evidence="5" type="ORF">BC343_03975</name>
</gene>
<name>A0A1S9PMP2_9SPHI</name>